<feature type="compositionally biased region" description="Basic and acidic residues" evidence="1">
    <location>
        <begin position="10"/>
        <end position="29"/>
    </location>
</feature>
<organism evidence="2">
    <name type="scientific">marine sediment metagenome</name>
    <dbReference type="NCBI Taxonomy" id="412755"/>
    <lineage>
        <taxon>unclassified sequences</taxon>
        <taxon>metagenomes</taxon>
        <taxon>ecological metagenomes</taxon>
    </lineage>
</organism>
<accession>A0A0F9GJQ7</accession>
<proteinExistence type="predicted"/>
<evidence type="ECO:0000313" key="2">
    <source>
        <dbReference type="EMBL" id="KKL99049.1"/>
    </source>
</evidence>
<dbReference type="AlphaFoldDB" id="A0A0F9GJQ7"/>
<name>A0A0F9GJQ7_9ZZZZ</name>
<comment type="caution">
    <text evidence="2">The sequence shown here is derived from an EMBL/GenBank/DDBJ whole genome shotgun (WGS) entry which is preliminary data.</text>
</comment>
<dbReference type="EMBL" id="LAZR01017765">
    <property type="protein sequence ID" value="KKL99049.1"/>
    <property type="molecule type" value="Genomic_DNA"/>
</dbReference>
<evidence type="ECO:0000256" key="1">
    <source>
        <dbReference type="SAM" id="MobiDB-lite"/>
    </source>
</evidence>
<feature type="region of interest" description="Disordered" evidence="1">
    <location>
        <begin position="1"/>
        <end position="29"/>
    </location>
</feature>
<gene>
    <name evidence="2" type="ORF">LCGC14_1818280</name>
</gene>
<reference evidence="2" key="1">
    <citation type="journal article" date="2015" name="Nature">
        <title>Complex archaea that bridge the gap between prokaryotes and eukaryotes.</title>
        <authorList>
            <person name="Spang A."/>
            <person name="Saw J.H."/>
            <person name="Jorgensen S.L."/>
            <person name="Zaremba-Niedzwiedzka K."/>
            <person name="Martijn J."/>
            <person name="Lind A.E."/>
            <person name="van Eijk R."/>
            <person name="Schleper C."/>
            <person name="Guy L."/>
            <person name="Ettema T.J."/>
        </authorList>
    </citation>
    <scope>NUCLEOTIDE SEQUENCE</scope>
</reference>
<protein>
    <submittedName>
        <fullName evidence="2">Uncharacterized protein</fullName>
    </submittedName>
</protein>
<sequence length="50" mass="5708">MRQKLGTTTEAEKEAPSRSKRAEKSAARWKKPLLEDVSGKVMAQPYIRFT</sequence>